<evidence type="ECO:0000313" key="5">
    <source>
        <dbReference type="EMBL" id="CRO32759.1"/>
    </source>
</evidence>
<dbReference type="GO" id="GO:0003700">
    <property type="term" value="F:DNA-binding transcription factor activity"/>
    <property type="evidence" value="ECO:0007669"/>
    <property type="project" value="InterPro"/>
</dbReference>
<sequence length="348" mass="38280">MRRSCAAGRWALAWKLLAPATLCPLPVGTRHMNLKFLETFVWVARLKSFRLTAEKLFSTQASISSRIAVLEDELGVKLFVRDSRGVTLTPEGDKVLAYAERMMDTMHALKQSLDTGASTQGRIRIGAMDTVIHTWLSPLVARVTETFPAVEIELMADTARNLSEQLQKGYLDLIFQTDSLRHESVLNLELGSYPLRWIVSTGSIYHRDYASLADLARERVVTFSKHSRPHQDVLGLLHANGVAAPRLNCVNSVAAMTRLLRDGFGVGALPPALVSQELERGELTLLRLGPPPPNLPVVVSWRGGTGLELVDEVVELSKAVLADYAANVGPECMLLAPLKKGVGRLRSR</sequence>
<dbReference type="PANTHER" id="PTHR30126:SF77">
    <property type="entry name" value="TRANSCRIPTIONAL REGULATORY PROTEIN"/>
    <property type="match status" value="1"/>
</dbReference>
<dbReference type="PANTHER" id="PTHR30126">
    <property type="entry name" value="HTH-TYPE TRANSCRIPTIONAL REGULATOR"/>
    <property type="match status" value="1"/>
</dbReference>
<dbReference type="PROSITE" id="PS50931">
    <property type="entry name" value="HTH_LYSR"/>
    <property type="match status" value="1"/>
</dbReference>
<dbReference type="InterPro" id="IPR000847">
    <property type="entry name" value="LysR_HTH_N"/>
</dbReference>
<protein>
    <submittedName>
        <fullName evidence="5">HTH-type transcriptional regulator GltR</fullName>
    </submittedName>
</protein>
<dbReference type="Proteomes" id="UP000045039">
    <property type="component" value="Unassembled WGS sequence"/>
</dbReference>
<dbReference type="SUPFAM" id="SSF53850">
    <property type="entry name" value="Periplasmic binding protein-like II"/>
    <property type="match status" value="1"/>
</dbReference>
<accession>A0A0D6HTT7</accession>
<evidence type="ECO:0000256" key="3">
    <source>
        <dbReference type="ARBA" id="ARBA00023125"/>
    </source>
</evidence>
<evidence type="ECO:0000313" key="6">
    <source>
        <dbReference type="Proteomes" id="UP000045039"/>
    </source>
</evidence>
<dbReference type="GO" id="GO:0000976">
    <property type="term" value="F:transcription cis-regulatory region binding"/>
    <property type="evidence" value="ECO:0007669"/>
    <property type="project" value="TreeGrafter"/>
</dbReference>
<keyword evidence="3" id="KW-0238">DNA-binding</keyword>
<dbReference type="InterPro" id="IPR005119">
    <property type="entry name" value="LysR_subst-bd"/>
</dbReference>
<dbReference type="Pfam" id="PF00126">
    <property type="entry name" value="HTH_1"/>
    <property type="match status" value="1"/>
</dbReference>
<organism evidence="5 6">
    <name type="scientific">Pseudomonas aeruginosa</name>
    <dbReference type="NCBI Taxonomy" id="287"/>
    <lineage>
        <taxon>Bacteria</taxon>
        <taxon>Pseudomonadati</taxon>
        <taxon>Pseudomonadota</taxon>
        <taxon>Gammaproteobacteria</taxon>
        <taxon>Pseudomonadales</taxon>
        <taxon>Pseudomonadaceae</taxon>
        <taxon>Pseudomonas</taxon>
    </lineage>
</organism>
<dbReference type="CDD" id="cd05466">
    <property type="entry name" value="PBP2_LTTR_substrate"/>
    <property type="match status" value="1"/>
</dbReference>
<evidence type="ECO:0000256" key="1">
    <source>
        <dbReference type="ARBA" id="ARBA00009437"/>
    </source>
</evidence>
<dbReference type="FunFam" id="1.10.10.10:FF:000001">
    <property type="entry name" value="LysR family transcriptional regulator"/>
    <property type="match status" value="1"/>
</dbReference>
<dbReference type="PRINTS" id="PR00039">
    <property type="entry name" value="HTHLYSR"/>
</dbReference>
<dbReference type="Pfam" id="PF03466">
    <property type="entry name" value="LysR_substrate"/>
    <property type="match status" value="1"/>
</dbReference>
<dbReference type="AlphaFoldDB" id="A0A0D6HTT7"/>
<dbReference type="Gene3D" id="3.40.190.10">
    <property type="entry name" value="Periplasmic binding protein-like II"/>
    <property type="match status" value="2"/>
</dbReference>
<reference evidence="6" key="1">
    <citation type="submission" date="2015-06" db="EMBL/GenBank/DDBJ databases">
        <authorList>
            <person name="Radhakrishnan Rajesh"/>
            <person name="Underwood Anthony"/>
            <person name="Al-Shahib Ali"/>
        </authorList>
    </citation>
    <scope>NUCLEOTIDE SEQUENCE [LARGE SCALE GENOMIC DNA]</scope>
    <source>
        <strain evidence="6">P19_London_7_VIM_2_05_10</strain>
    </source>
</reference>
<dbReference type="Gene3D" id="1.10.10.10">
    <property type="entry name" value="Winged helix-like DNA-binding domain superfamily/Winged helix DNA-binding domain"/>
    <property type="match status" value="1"/>
</dbReference>
<dbReference type="InterPro" id="IPR036390">
    <property type="entry name" value="WH_DNA-bd_sf"/>
</dbReference>
<dbReference type="SUPFAM" id="SSF46785">
    <property type="entry name" value="Winged helix' DNA-binding domain"/>
    <property type="match status" value="1"/>
</dbReference>
<comment type="similarity">
    <text evidence="1">Belongs to the LysR transcriptional regulatory family.</text>
</comment>
<evidence type="ECO:0000256" key="4">
    <source>
        <dbReference type="ARBA" id="ARBA00023163"/>
    </source>
</evidence>
<evidence type="ECO:0000256" key="2">
    <source>
        <dbReference type="ARBA" id="ARBA00023015"/>
    </source>
</evidence>
<proteinExistence type="inferred from homology"/>
<gene>
    <name evidence="5" type="primary">gltR_2</name>
    <name evidence="5" type="ORF">PAERUG_P19_London_7_VIM_2_05_10_01359</name>
</gene>
<keyword evidence="4" id="KW-0804">Transcription</keyword>
<name>A0A0D6HTT7_PSEAI</name>
<dbReference type="InterPro" id="IPR036388">
    <property type="entry name" value="WH-like_DNA-bd_sf"/>
</dbReference>
<dbReference type="EMBL" id="CVVU01000066">
    <property type="protein sequence ID" value="CRO32759.1"/>
    <property type="molecule type" value="Genomic_DNA"/>
</dbReference>
<keyword evidence="2" id="KW-0805">Transcription regulation</keyword>
<comment type="caution">
    <text evidence="5">The sequence shown here is derived from an EMBL/GenBank/DDBJ whole genome shotgun (WGS) entry which is preliminary data.</text>
</comment>